<feature type="region of interest" description="Disordered" evidence="1">
    <location>
        <begin position="63"/>
        <end position="91"/>
    </location>
</feature>
<feature type="compositionally biased region" description="Polar residues" evidence="1">
    <location>
        <begin position="72"/>
        <end position="84"/>
    </location>
</feature>
<sequence>MALDPIQSGRESSCSSAVVLVSAIPTPKREVVVGGERTTRSTPARSPAQGRSVSFPCERLVGGGDDIVARQDGTSPPAYTQGNSREPARNGGVVVPGLPARHNAQHRANHPEGPFITYTRCWMPKHVASTQQSHAAPATQSKAMPCHVLGKEGSLSYSRARPNMMRDDEGC</sequence>
<evidence type="ECO:0000313" key="2">
    <source>
        <dbReference type="EMBL" id="RDW89656.1"/>
    </source>
</evidence>
<keyword evidence="3" id="KW-1185">Reference proteome</keyword>
<evidence type="ECO:0000313" key="3">
    <source>
        <dbReference type="Proteomes" id="UP000256645"/>
    </source>
</evidence>
<dbReference type="AlphaFoldDB" id="A0A3D8STN1"/>
<gene>
    <name evidence="2" type="ORF">BP6252_01688</name>
</gene>
<reference evidence="2 3" key="1">
    <citation type="journal article" date="2018" name="IMA Fungus">
        <title>IMA Genome-F 9: Draft genome sequence of Annulohypoxylon stygium, Aspergillus mulundensis, Berkeleyomyces basicola (syn. Thielaviopsis basicola), Ceratocystis smalleyi, two Cercospora beticola strains, Coleophoma cylindrospora, Fusarium fracticaudum, Phialophora cf. hyalina, and Morchella septimelata.</title>
        <authorList>
            <person name="Wingfield B.D."/>
            <person name="Bills G.F."/>
            <person name="Dong Y."/>
            <person name="Huang W."/>
            <person name="Nel W.J."/>
            <person name="Swalarsk-Parry B.S."/>
            <person name="Vaghefi N."/>
            <person name="Wilken P.M."/>
            <person name="An Z."/>
            <person name="de Beer Z.W."/>
            <person name="De Vos L."/>
            <person name="Chen L."/>
            <person name="Duong T.A."/>
            <person name="Gao Y."/>
            <person name="Hammerbacher A."/>
            <person name="Kikkert J.R."/>
            <person name="Li Y."/>
            <person name="Li H."/>
            <person name="Li K."/>
            <person name="Li Q."/>
            <person name="Liu X."/>
            <person name="Ma X."/>
            <person name="Naidoo K."/>
            <person name="Pethybridge S.J."/>
            <person name="Sun J."/>
            <person name="Steenkamp E.T."/>
            <person name="van der Nest M.A."/>
            <person name="van Wyk S."/>
            <person name="Wingfield M.J."/>
            <person name="Xiong C."/>
            <person name="Yue Q."/>
            <person name="Zhang X."/>
        </authorList>
    </citation>
    <scope>NUCLEOTIDE SEQUENCE [LARGE SCALE GENOMIC DNA]</scope>
    <source>
        <strain evidence="2 3">BP6252</strain>
    </source>
</reference>
<dbReference type="EMBL" id="PDLM01000001">
    <property type="protein sequence ID" value="RDW89656.1"/>
    <property type="molecule type" value="Genomic_DNA"/>
</dbReference>
<organism evidence="2 3">
    <name type="scientific">Coleophoma cylindrospora</name>
    <dbReference type="NCBI Taxonomy" id="1849047"/>
    <lineage>
        <taxon>Eukaryota</taxon>
        <taxon>Fungi</taxon>
        <taxon>Dikarya</taxon>
        <taxon>Ascomycota</taxon>
        <taxon>Pezizomycotina</taxon>
        <taxon>Leotiomycetes</taxon>
        <taxon>Helotiales</taxon>
        <taxon>Dermateaceae</taxon>
        <taxon>Coleophoma</taxon>
    </lineage>
</organism>
<protein>
    <submittedName>
        <fullName evidence="2">Uncharacterized protein</fullName>
    </submittedName>
</protein>
<comment type="caution">
    <text evidence="2">The sequence shown here is derived from an EMBL/GenBank/DDBJ whole genome shotgun (WGS) entry which is preliminary data.</text>
</comment>
<name>A0A3D8STN1_9HELO</name>
<proteinExistence type="predicted"/>
<accession>A0A3D8STN1</accession>
<dbReference type="Proteomes" id="UP000256645">
    <property type="component" value="Unassembled WGS sequence"/>
</dbReference>
<evidence type="ECO:0000256" key="1">
    <source>
        <dbReference type="SAM" id="MobiDB-lite"/>
    </source>
</evidence>